<dbReference type="GO" id="GO:0016787">
    <property type="term" value="F:hydrolase activity"/>
    <property type="evidence" value="ECO:0007669"/>
    <property type="project" value="UniProtKB-KW"/>
</dbReference>
<feature type="chain" id="PRO_5045505749" evidence="2">
    <location>
        <begin position="27"/>
        <end position="305"/>
    </location>
</feature>
<dbReference type="EMBL" id="CP134145">
    <property type="protein sequence ID" value="WNC73047.1"/>
    <property type="molecule type" value="Genomic_DNA"/>
</dbReference>
<accession>A0ABY9TW13</accession>
<evidence type="ECO:0000259" key="3">
    <source>
        <dbReference type="Pfam" id="PF20434"/>
    </source>
</evidence>
<keyword evidence="1 4" id="KW-0378">Hydrolase</keyword>
<protein>
    <submittedName>
        <fullName evidence="4">Alpha/beta hydrolase</fullName>
    </submittedName>
</protein>
<dbReference type="SUPFAM" id="SSF53474">
    <property type="entry name" value="alpha/beta-Hydrolases"/>
    <property type="match status" value="1"/>
</dbReference>
<dbReference type="Pfam" id="PF20434">
    <property type="entry name" value="BD-FAE"/>
    <property type="match status" value="1"/>
</dbReference>
<gene>
    <name evidence="4" type="ORF">RGQ13_03425</name>
</gene>
<dbReference type="Gene3D" id="3.40.50.1820">
    <property type="entry name" value="alpha/beta hydrolase"/>
    <property type="match status" value="1"/>
</dbReference>
<dbReference type="InterPro" id="IPR050300">
    <property type="entry name" value="GDXG_lipolytic_enzyme"/>
</dbReference>
<dbReference type="InterPro" id="IPR029058">
    <property type="entry name" value="AB_hydrolase_fold"/>
</dbReference>
<name>A0ABY9TW13_9GAMM</name>
<dbReference type="InterPro" id="IPR049492">
    <property type="entry name" value="BD-FAE-like_dom"/>
</dbReference>
<dbReference type="RefSeq" id="WP_348392160.1">
    <property type="nucleotide sequence ID" value="NZ_CP134145.1"/>
</dbReference>
<evidence type="ECO:0000256" key="2">
    <source>
        <dbReference type="SAM" id="SignalP"/>
    </source>
</evidence>
<evidence type="ECO:0000256" key="1">
    <source>
        <dbReference type="ARBA" id="ARBA00022801"/>
    </source>
</evidence>
<organism evidence="4 5">
    <name type="scientific">Thalassotalea psychrophila</name>
    <dbReference type="NCBI Taxonomy" id="3065647"/>
    <lineage>
        <taxon>Bacteria</taxon>
        <taxon>Pseudomonadati</taxon>
        <taxon>Pseudomonadota</taxon>
        <taxon>Gammaproteobacteria</taxon>
        <taxon>Alteromonadales</taxon>
        <taxon>Colwelliaceae</taxon>
        <taxon>Thalassotalea</taxon>
    </lineage>
</organism>
<sequence length="305" mass="34377">MTNSYPTRWLHFAFLIIASSSLNVHAKNKYSIPPPITYENVSYGNHSNQIFDFWKSDVEGAAPLVIYIHGGGFTSGSHDKVYGDKVQQFLKGGVHHASIEYRFRQHAELPAAHEDVIRALQFIRNKADEWGIDKDRIAAYGGSAGGQLVSYLAWHDDFADAQSDDPIARESSRLTAVAPRGVQSTMDKEWWVENIPGYKKSFYKAPDLSKPVVRDLIKELSIITHISADDPPTFMSYGMNPDTPIPRNKKSVKGWATHHVNFGIALKEQLKRNSVEVHLMYPKNQTNFKDDVAFLLHHLKAASDE</sequence>
<proteinExistence type="predicted"/>
<feature type="signal peptide" evidence="2">
    <location>
        <begin position="1"/>
        <end position="26"/>
    </location>
</feature>
<reference evidence="5" key="1">
    <citation type="submission" date="2023-09" db="EMBL/GenBank/DDBJ databases">
        <authorList>
            <person name="Li S."/>
            <person name="Li X."/>
            <person name="Zhang C."/>
            <person name="Zhao Z."/>
        </authorList>
    </citation>
    <scope>NUCLEOTIDE SEQUENCE [LARGE SCALE GENOMIC DNA]</scope>
    <source>
        <strain evidence="5">SQ149</strain>
    </source>
</reference>
<evidence type="ECO:0000313" key="4">
    <source>
        <dbReference type="EMBL" id="WNC73047.1"/>
    </source>
</evidence>
<keyword evidence="2" id="KW-0732">Signal</keyword>
<feature type="domain" description="BD-FAE-like" evidence="3">
    <location>
        <begin position="58"/>
        <end position="246"/>
    </location>
</feature>
<keyword evidence="5" id="KW-1185">Reference proteome</keyword>
<dbReference type="PANTHER" id="PTHR48081">
    <property type="entry name" value="AB HYDROLASE SUPERFAMILY PROTEIN C4A8.06C"/>
    <property type="match status" value="1"/>
</dbReference>
<dbReference type="Proteomes" id="UP001258994">
    <property type="component" value="Chromosome"/>
</dbReference>
<evidence type="ECO:0000313" key="5">
    <source>
        <dbReference type="Proteomes" id="UP001258994"/>
    </source>
</evidence>